<accession>A0A9D5Z0I6</accession>
<evidence type="ECO:0000313" key="2">
    <source>
        <dbReference type="Proteomes" id="UP000822993"/>
    </source>
</evidence>
<proteinExistence type="predicted"/>
<keyword evidence="2" id="KW-1185">Reference proteome</keyword>
<gene>
    <name evidence="1" type="ORF">H9623_17225</name>
</gene>
<organism evidence="1 2">
    <name type="scientific">Oerskovia douganii</name>
    <dbReference type="NCBI Taxonomy" id="2762210"/>
    <lineage>
        <taxon>Bacteria</taxon>
        <taxon>Bacillati</taxon>
        <taxon>Actinomycetota</taxon>
        <taxon>Actinomycetes</taxon>
        <taxon>Micrococcales</taxon>
        <taxon>Cellulomonadaceae</taxon>
        <taxon>Oerskovia</taxon>
    </lineage>
</organism>
<dbReference type="EMBL" id="JACSPN010000030">
    <property type="protein sequence ID" value="MBE7702037.1"/>
    <property type="molecule type" value="Genomic_DNA"/>
</dbReference>
<dbReference type="Proteomes" id="UP000822993">
    <property type="component" value="Unassembled WGS sequence"/>
</dbReference>
<comment type="caution">
    <text evidence="1">The sequence shown here is derived from an EMBL/GenBank/DDBJ whole genome shotgun (WGS) entry which is preliminary data.</text>
</comment>
<protein>
    <submittedName>
        <fullName evidence="1">Uncharacterized protein</fullName>
    </submittedName>
</protein>
<sequence>MWSLDQLAQTWSRSQGCAVRATSFGLVIDTWEGERSSVELHLDQGSLDRYADSLDVDDLHVVWPGRTREWLASALVWTQLEEALASTPHPQRLELTEGRIVTGRP</sequence>
<dbReference type="RefSeq" id="WP_193721245.1">
    <property type="nucleotide sequence ID" value="NZ_JACSPN010000030.1"/>
</dbReference>
<dbReference type="AlphaFoldDB" id="A0A9D5Z0I6"/>
<name>A0A9D5Z0I6_9CELL</name>
<evidence type="ECO:0000313" key="1">
    <source>
        <dbReference type="EMBL" id="MBE7702037.1"/>
    </source>
</evidence>
<reference evidence="1 2" key="1">
    <citation type="submission" date="2020-08" db="EMBL/GenBank/DDBJ databases">
        <title>A Genomic Blueprint of the Chicken Gut Microbiome.</title>
        <authorList>
            <person name="Gilroy R."/>
            <person name="Ravi A."/>
            <person name="Getino M."/>
            <person name="Pursley I."/>
            <person name="Horton D.L."/>
            <person name="Alikhan N.-F."/>
            <person name="Baker D."/>
            <person name="Gharbi K."/>
            <person name="Hall N."/>
            <person name="Watson M."/>
            <person name="Adriaenssens E.M."/>
            <person name="Foster-Nyarko E."/>
            <person name="Jarju S."/>
            <person name="Secka A."/>
            <person name="Antonio M."/>
            <person name="Oren A."/>
            <person name="Chaudhuri R."/>
            <person name="La Ragione R.M."/>
            <person name="Hildebrand F."/>
            <person name="Pallen M.J."/>
        </authorList>
    </citation>
    <scope>NUCLEOTIDE SEQUENCE [LARGE SCALE GENOMIC DNA]</scope>
    <source>
        <strain evidence="1 2">Sa1BUA8</strain>
    </source>
</reference>